<sequence length="412" mass="46343">MKKITFLIPVILISCYSYAQIPSIKQADRSGNTVRVSPDLSAYFERRDSINAKLDKYIDMVAKENFGTLSEDEVTDSIAKLRVQRDLLRQQEIALENDLRYLKIKQNKYKADIAHLEKELEREYEAMEQEDIGFDDTGRLTTIKLAIADKEELLKNVEKDIARVAKNNRAPYFFPSSYKKHKESFYNMLYSKEGDKDFYFVNNAALQINDNANTIESELASAFLGAWRISFGTLISNSANNQTTTDENGEEQPEQLIATGDTEAFQRLLAGGGNVFLNAELPVLFAHEGAWVGYLNAYGKGSVDFAEISNDIDTSTANGAVGANFYTSISTDKNEFNFFANANYGMYFGGNQFYDALNLEEKPFGFGQLIVGVTVYNRFRFSFTTNTFGSDEALRSGNVVFGIQVLSGFFEN</sequence>
<evidence type="ECO:0000313" key="3">
    <source>
        <dbReference type="EMBL" id="QYJ67166.1"/>
    </source>
</evidence>
<keyword evidence="1" id="KW-0175">Coiled coil</keyword>
<protein>
    <submittedName>
        <fullName evidence="3">Uncharacterized protein</fullName>
    </submittedName>
</protein>
<feature type="chain" id="PRO_5046091791" evidence="2">
    <location>
        <begin position="20"/>
        <end position="412"/>
    </location>
</feature>
<evidence type="ECO:0000313" key="4">
    <source>
        <dbReference type="Proteomes" id="UP000825381"/>
    </source>
</evidence>
<keyword evidence="2" id="KW-0732">Signal</keyword>
<evidence type="ECO:0000256" key="1">
    <source>
        <dbReference type="SAM" id="Coils"/>
    </source>
</evidence>
<feature type="signal peptide" evidence="2">
    <location>
        <begin position="1"/>
        <end position="19"/>
    </location>
</feature>
<feature type="coiled-coil region" evidence="1">
    <location>
        <begin position="78"/>
        <end position="167"/>
    </location>
</feature>
<evidence type="ECO:0000256" key="2">
    <source>
        <dbReference type="SAM" id="SignalP"/>
    </source>
</evidence>
<name>A0ABX8V936_9FLAO</name>
<accession>A0ABX8V936</accession>
<dbReference type="PROSITE" id="PS51257">
    <property type="entry name" value="PROKAR_LIPOPROTEIN"/>
    <property type="match status" value="1"/>
</dbReference>
<proteinExistence type="predicted"/>
<dbReference type="EMBL" id="CP080429">
    <property type="protein sequence ID" value="QYJ67166.1"/>
    <property type="molecule type" value="Genomic_DNA"/>
</dbReference>
<keyword evidence="4" id="KW-1185">Reference proteome</keyword>
<organism evidence="3 4">
    <name type="scientific">Flavobacterium litorale</name>
    <dbReference type="NCBI Taxonomy" id="2856519"/>
    <lineage>
        <taxon>Bacteria</taxon>
        <taxon>Pseudomonadati</taxon>
        <taxon>Bacteroidota</taxon>
        <taxon>Flavobacteriia</taxon>
        <taxon>Flavobacteriales</taxon>
        <taxon>Flavobacteriaceae</taxon>
        <taxon>Flavobacterium</taxon>
    </lineage>
</organism>
<reference evidence="3 4" key="1">
    <citation type="submission" date="2021-07" db="EMBL/GenBank/DDBJ databases">
        <title>Flavobacterium WSW3-B6 sp.nov, isolated from seaweed.</title>
        <authorList>
            <person name="Muhammad N."/>
            <person name="Ho H."/>
            <person name="Lee Y.-J."/>
            <person name="Nguyen T."/>
            <person name="Ho J."/>
            <person name="Kim S.-G."/>
        </authorList>
    </citation>
    <scope>NUCLEOTIDE SEQUENCE [LARGE SCALE GENOMIC DNA]</scope>
    <source>
        <strain evidence="3 4">WSW3-B6</strain>
    </source>
</reference>
<dbReference type="RefSeq" id="WP_220639514.1">
    <property type="nucleotide sequence ID" value="NZ_CP080429.1"/>
</dbReference>
<gene>
    <name evidence="3" type="ORF">K1I41_06205</name>
</gene>
<dbReference type="Proteomes" id="UP000825381">
    <property type="component" value="Chromosome"/>
</dbReference>